<reference evidence="3" key="1">
    <citation type="journal article" date="2013" name="Nature">
        <title>Pan genome of the phytoplankton Emiliania underpins its global distribution.</title>
        <authorList>
            <person name="Read B.A."/>
            <person name="Kegel J."/>
            <person name="Klute M.J."/>
            <person name="Kuo A."/>
            <person name="Lefebvre S.C."/>
            <person name="Maumus F."/>
            <person name="Mayer C."/>
            <person name="Miller J."/>
            <person name="Monier A."/>
            <person name="Salamov A."/>
            <person name="Young J."/>
            <person name="Aguilar M."/>
            <person name="Claverie J.M."/>
            <person name="Frickenhaus S."/>
            <person name="Gonzalez K."/>
            <person name="Herman E.K."/>
            <person name="Lin Y.C."/>
            <person name="Napier J."/>
            <person name="Ogata H."/>
            <person name="Sarno A.F."/>
            <person name="Shmutz J."/>
            <person name="Schroeder D."/>
            <person name="de Vargas C."/>
            <person name="Verret F."/>
            <person name="von Dassow P."/>
            <person name="Valentin K."/>
            <person name="Van de Peer Y."/>
            <person name="Wheeler G."/>
            <person name="Dacks J.B."/>
            <person name="Delwiche C.F."/>
            <person name="Dyhrman S.T."/>
            <person name="Glockner G."/>
            <person name="John U."/>
            <person name="Richards T."/>
            <person name="Worden A.Z."/>
            <person name="Zhang X."/>
            <person name="Grigoriev I.V."/>
            <person name="Allen A.E."/>
            <person name="Bidle K."/>
            <person name="Borodovsky M."/>
            <person name="Bowler C."/>
            <person name="Brownlee C."/>
            <person name="Cock J.M."/>
            <person name="Elias M."/>
            <person name="Gladyshev V.N."/>
            <person name="Groth M."/>
            <person name="Guda C."/>
            <person name="Hadaegh A."/>
            <person name="Iglesias-Rodriguez M.D."/>
            <person name="Jenkins J."/>
            <person name="Jones B.M."/>
            <person name="Lawson T."/>
            <person name="Leese F."/>
            <person name="Lindquist E."/>
            <person name="Lobanov A."/>
            <person name="Lomsadze A."/>
            <person name="Malik S.B."/>
            <person name="Marsh M.E."/>
            <person name="Mackinder L."/>
            <person name="Mock T."/>
            <person name="Mueller-Roeber B."/>
            <person name="Pagarete A."/>
            <person name="Parker M."/>
            <person name="Probert I."/>
            <person name="Quesneville H."/>
            <person name="Raines C."/>
            <person name="Rensing S.A."/>
            <person name="Riano-Pachon D.M."/>
            <person name="Richier S."/>
            <person name="Rokitta S."/>
            <person name="Shiraiwa Y."/>
            <person name="Soanes D.M."/>
            <person name="van der Giezen M."/>
            <person name="Wahlund T.M."/>
            <person name="Williams B."/>
            <person name="Wilson W."/>
            <person name="Wolfe G."/>
            <person name="Wurch L.L."/>
        </authorList>
    </citation>
    <scope>NUCLEOTIDE SEQUENCE</scope>
</reference>
<dbReference type="Proteomes" id="UP000013827">
    <property type="component" value="Unassembled WGS sequence"/>
</dbReference>
<keyword evidence="3" id="KW-1185">Reference proteome</keyword>
<dbReference type="RefSeq" id="XP_005786337.1">
    <property type="nucleotide sequence ID" value="XM_005786280.1"/>
</dbReference>
<name>A0A0D3KDS3_EMIH1</name>
<dbReference type="KEGG" id="ehx:EMIHUDRAFT_228975"/>
<sequence>MGKSPVRTGGGHAAAKVVLPAVAIAIGVHSGPAVLATLCAGFLWNLLYVRYFAPLYDRKARLKFVALSWCRDIIVVAVRYFIVCNGHHGSPLAWLFLLPLGVFETHTTQWLADWYERRPMKHITAHQAFGLSIGFRVFNMAPGGPSPAALLDVVWRAPLFDVGLDLGFYTLHRTCHKNKKLSTDHSVHDSKPLTNFSERLPAL</sequence>
<proteinExistence type="predicted"/>
<evidence type="ECO:0000313" key="3">
    <source>
        <dbReference type="Proteomes" id="UP000013827"/>
    </source>
</evidence>
<accession>A0A0D3KDS3</accession>
<evidence type="ECO:0000313" key="2">
    <source>
        <dbReference type="EnsemblProtists" id="EOD33908"/>
    </source>
</evidence>
<keyword evidence="1" id="KW-1133">Transmembrane helix</keyword>
<organism evidence="2 3">
    <name type="scientific">Emiliania huxleyi (strain CCMP1516)</name>
    <dbReference type="NCBI Taxonomy" id="280463"/>
    <lineage>
        <taxon>Eukaryota</taxon>
        <taxon>Haptista</taxon>
        <taxon>Haptophyta</taxon>
        <taxon>Prymnesiophyceae</taxon>
        <taxon>Isochrysidales</taxon>
        <taxon>Noelaerhabdaceae</taxon>
        <taxon>Emiliania</taxon>
    </lineage>
</organism>
<evidence type="ECO:0000256" key="1">
    <source>
        <dbReference type="SAM" id="Phobius"/>
    </source>
</evidence>
<dbReference type="AlphaFoldDB" id="A0A0D3KDS3"/>
<keyword evidence="1" id="KW-0812">Transmembrane</keyword>
<dbReference type="EnsemblProtists" id="EOD33908">
    <property type="protein sequence ID" value="EOD33908"/>
    <property type="gene ID" value="EMIHUDRAFT_228975"/>
</dbReference>
<dbReference type="HOGENOM" id="CLU_1351101_0_0_1"/>
<dbReference type="PaxDb" id="2903-EOD33908"/>
<keyword evidence="1" id="KW-0472">Membrane</keyword>
<feature type="transmembrane region" description="Helical" evidence="1">
    <location>
        <begin position="33"/>
        <end position="52"/>
    </location>
</feature>
<reference evidence="2" key="2">
    <citation type="submission" date="2024-10" db="UniProtKB">
        <authorList>
            <consortium name="EnsemblProtists"/>
        </authorList>
    </citation>
    <scope>IDENTIFICATION</scope>
</reference>
<dbReference type="GeneID" id="17279177"/>
<protein>
    <submittedName>
        <fullName evidence="2">Uncharacterized protein</fullName>
    </submittedName>
</protein>